<evidence type="ECO:0000256" key="2">
    <source>
        <dbReference type="SAM" id="SignalP"/>
    </source>
</evidence>
<dbReference type="Proteomes" id="UP001066276">
    <property type="component" value="Chromosome 6"/>
</dbReference>
<evidence type="ECO:0000256" key="1">
    <source>
        <dbReference type="SAM" id="MobiDB-lite"/>
    </source>
</evidence>
<feature type="compositionally biased region" description="Polar residues" evidence="1">
    <location>
        <begin position="81"/>
        <end position="92"/>
    </location>
</feature>
<evidence type="ECO:0000313" key="3">
    <source>
        <dbReference type="EMBL" id="KAJ1140561.1"/>
    </source>
</evidence>
<accession>A0AAV7QMI1</accession>
<evidence type="ECO:0000313" key="4">
    <source>
        <dbReference type="Proteomes" id="UP001066276"/>
    </source>
</evidence>
<reference evidence="3" key="1">
    <citation type="journal article" date="2022" name="bioRxiv">
        <title>Sequencing and chromosome-scale assembly of the giantPleurodeles waltlgenome.</title>
        <authorList>
            <person name="Brown T."/>
            <person name="Elewa A."/>
            <person name="Iarovenko S."/>
            <person name="Subramanian E."/>
            <person name="Araus A.J."/>
            <person name="Petzold A."/>
            <person name="Susuki M."/>
            <person name="Suzuki K.-i.T."/>
            <person name="Hayashi T."/>
            <person name="Toyoda A."/>
            <person name="Oliveira C."/>
            <person name="Osipova E."/>
            <person name="Leigh N.D."/>
            <person name="Simon A."/>
            <person name="Yun M.H."/>
        </authorList>
    </citation>
    <scope>NUCLEOTIDE SEQUENCE</scope>
    <source>
        <strain evidence="3">20211129_DDA</strain>
        <tissue evidence="3">Liver</tissue>
    </source>
</reference>
<name>A0AAV7QMI1_PLEWA</name>
<feature type="region of interest" description="Disordered" evidence="1">
    <location>
        <begin position="34"/>
        <end position="110"/>
    </location>
</feature>
<keyword evidence="2" id="KW-0732">Signal</keyword>
<keyword evidence="4" id="KW-1185">Reference proteome</keyword>
<dbReference type="EMBL" id="JANPWB010000010">
    <property type="protein sequence ID" value="KAJ1140561.1"/>
    <property type="molecule type" value="Genomic_DNA"/>
</dbReference>
<dbReference type="AlphaFoldDB" id="A0AAV7QMI1"/>
<feature type="signal peptide" evidence="2">
    <location>
        <begin position="1"/>
        <end position="21"/>
    </location>
</feature>
<sequence>MAAPHPWPRHRLLLVVWGGQGTPWCVCRFTRPEAPVRTGGASHPRGAAANTASHPRRLQRLRRGSAPLSGLQRQAAGIGPKQSSLRPGSGTNPREVRSPPLLQPILPQAG</sequence>
<feature type="chain" id="PRO_5043731403" evidence="2">
    <location>
        <begin position="22"/>
        <end position="110"/>
    </location>
</feature>
<comment type="caution">
    <text evidence="3">The sequence shown here is derived from an EMBL/GenBank/DDBJ whole genome shotgun (WGS) entry which is preliminary data.</text>
</comment>
<feature type="compositionally biased region" description="Basic residues" evidence="1">
    <location>
        <begin position="54"/>
        <end position="63"/>
    </location>
</feature>
<organism evidence="3 4">
    <name type="scientific">Pleurodeles waltl</name>
    <name type="common">Iberian ribbed newt</name>
    <dbReference type="NCBI Taxonomy" id="8319"/>
    <lineage>
        <taxon>Eukaryota</taxon>
        <taxon>Metazoa</taxon>
        <taxon>Chordata</taxon>
        <taxon>Craniata</taxon>
        <taxon>Vertebrata</taxon>
        <taxon>Euteleostomi</taxon>
        <taxon>Amphibia</taxon>
        <taxon>Batrachia</taxon>
        <taxon>Caudata</taxon>
        <taxon>Salamandroidea</taxon>
        <taxon>Salamandridae</taxon>
        <taxon>Pleurodelinae</taxon>
        <taxon>Pleurodeles</taxon>
    </lineage>
</organism>
<gene>
    <name evidence="3" type="ORF">NDU88_006911</name>
</gene>
<protein>
    <submittedName>
        <fullName evidence="3">Uncharacterized protein</fullName>
    </submittedName>
</protein>
<proteinExistence type="predicted"/>